<reference evidence="2" key="1">
    <citation type="submission" date="2020-01" db="EMBL/GenBank/DDBJ databases">
        <authorList>
            <person name="Rat A."/>
        </authorList>
    </citation>
    <scope>NUCLEOTIDE SEQUENCE</scope>
    <source>
        <strain evidence="2">LMG 31228</strain>
    </source>
</reference>
<evidence type="ECO:0000313" key="3">
    <source>
        <dbReference type="Proteomes" id="UP001138709"/>
    </source>
</evidence>
<name>A0A9X9X7N5_9PROT</name>
<comment type="caution">
    <text evidence="2">The sequence shown here is derived from an EMBL/GenBank/DDBJ whole genome shotgun (WGS) entry which is preliminary data.</text>
</comment>
<proteinExistence type="predicted"/>
<evidence type="ECO:0000256" key="1">
    <source>
        <dbReference type="SAM" id="MobiDB-lite"/>
    </source>
</evidence>
<gene>
    <name evidence="2" type="ORF">GXW74_04435</name>
</gene>
<feature type="region of interest" description="Disordered" evidence="1">
    <location>
        <begin position="1"/>
        <end position="29"/>
    </location>
</feature>
<sequence length="94" mass="9044">MIPAPPLPPEAALDEQERDDLRRQTRGSGVEAVADGADLALGVVDLATSGAADMAAQAAGAVADAAGAVLGATAEVAKVSLEVVGGILGGLADP</sequence>
<dbReference type="RefSeq" id="WP_211845075.1">
    <property type="nucleotide sequence ID" value="NZ_JAAEDL010000003.1"/>
</dbReference>
<dbReference type="EMBL" id="JAAEDL010000003">
    <property type="protein sequence ID" value="MBR0679721.1"/>
    <property type="molecule type" value="Genomic_DNA"/>
</dbReference>
<protein>
    <submittedName>
        <fullName evidence="2">Uncharacterized protein</fullName>
    </submittedName>
</protein>
<keyword evidence="3" id="KW-1185">Reference proteome</keyword>
<dbReference type="Proteomes" id="UP001138709">
    <property type="component" value="Unassembled WGS sequence"/>
</dbReference>
<accession>A0A9X9X7N5</accession>
<dbReference type="AlphaFoldDB" id="A0A9X9X7N5"/>
<evidence type="ECO:0000313" key="2">
    <source>
        <dbReference type="EMBL" id="MBR0679721.1"/>
    </source>
</evidence>
<organism evidence="2 3">
    <name type="scientific">Neoroseomonas eburnea</name>
    <dbReference type="NCBI Taxonomy" id="1346889"/>
    <lineage>
        <taxon>Bacteria</taxon>
        <taxon>Pseudomonadati</taxon>
        <taxon>Pseudomonadota</taxon>
        <taxon>Alphaproteobacteria</taxon>
        <taxon>Acetobacterales</taxon>
        <taxon>Acetobacteraceae</taxon>
        <taxon>Neoroseomonas</taxon>
    </lineage>
</organism>
<reference evidence="2" key="2">
    <citation type="journal article" date="2021" name="Syst. Appl. Microbiol.">
        <title>Roseomonas hellenica sp. nov., isolated from roots of wild-growing Alkanna tinctoria.</title>
        <authorList>
            <person name="Rat A."/>
            <person name="Naranjo H.D."/>
            <person name="Lebbe L."/>
            <person name="Cnockaert M."/>
            <person name="Krigas N."/>
            <person name="Grigoriadou K."/>
            <person name="Maloupa E."/>
            <person name="Willems A."/>
        </authorList>
    </citation>
    <scope>NUCLEOTIDE SEQUENCE</scope>
    <source>
        <strain evidence="2">LMG 31228</strain>
    </source>
</reference>